<dbReference type="InterPro" id="IPR018771">
    <property type="entry name" value="PocR_dom"/>
</dbReference>
<organism evidence="5 6">
    <name type="scientific">Candidatus Borkfalkia excrementigallinarum</name>
    <dbReference type="NCBI Taxonomy" id="2838506"/>
    <lineage>
        <taxon>Bacteria</taxon>
        <taxon>Bacillati</taxon>
        <taxon>Bacillota</taxon>
        <taxon>Clostridia</taxon>
        <taxon>Christensenellales</taxon>
        <taxon>Christensenellaceae</taxon>
        <taxon>Candidatus Borkfalkia</taxon>
    </lineage>
</organism>
<dbReference type="InterPro" id="IPR018062">
    <property type="entry name" value="HTH_AraC-typ_CS"/>
</dbReference>
<reference evidence="5" key="2">
    <citation type="submission" date="2021-04" db="EMBL/GenBank/DDBJ databases">
        <authorList>
            <person name="Gilroy R."/>
        </authorList>
    </citation>
    <scope>NUCLEOTIDE SEQUENCE</scope>
    <source>
        <strain evidence="5">1345</strain>
    </source>
</reference>
<evidence type="ECO:0000256" key="2">
    <source>
        <dbReference type="ARBA" id="ARBA00023125"/>
    </source>
</evidence>
<dbReference type="Proteomes" id="UP000886750">
    <property type="component" value="Unassembled WGS sequence"/>
</dbReference>
<dbReference type="InterPro" id="IPR009057">
    <property type="entry name" value="Homeodomain-like_sf"/>
</dbReference>
<dbReference type="GO" id="GO:0043565">
    <property type="term" value="F:sequence-specific DNA binding"/>
    <property type="evidence" value="ECO:0007669"/>
    <property type="project" value="InterPro"/>
</dbReference>
<dbReference type="InterPro" id="IPR018060">
    <property type="entry name" value="HTH_AraC"/>
</dbReference>
<evidence type="ECO:0000313" key="5">
    <source>
        <dbReference type="EMBL" id="HIY96782.1"/>
    </source>
</evidence>
<dbReference type="PANTHER" id="PTHR43280:SF2">
    <property type="entry name" value="HTH-TYPE TRANSCRIPTIONAL REGULATOR EXSA"/>
    <property type="match status" value="1"/>
</dbReference>
<name>A0A9D2CSJ7_9FIRM</name>
<sequence>MLVSFDREKLDQLLLDFYKLTGMTVSLWDADYTQLTYQPKEMPLFCKIIKDTKLGNHRCVMSDRQVCEECARQKKPVRHKCHAGLTDVALPILFEDKLLGFMMFGQIEDENSTSMTFEEIKESLKDLHLDEEMLYYGYMHLRSFDMDTVMSAVRILQAVIQFIWLSKMIQIRPDPLATGIDLYLSEHLNETLSVQALCKKFHISKNKLYKISYENFGESIGSYIQSKRINVAKQLLICSDEPIYTICAKVGISDYNYFIKIFKKKVGMTPSHFQRYYLDSIHKKK</sequence>
<keyword evidence="2" id="KW-0238">DNA-binding</keyword>
<keyword evidence="3" id="KW-0804">Transcription</keyword>
<dbReference type="EMBL" id="DXCQ01000028">
    <property type="protein sequence ID" value="HIY96782.1"/>
    <property type="molecule type" value="Genomic_DNA"/>
</dbReference>
<evidence type="ECO:0000259" key="4">
    <source>
        <dbReference type="PROSITE" id="PS01124"/>
    </source>
</evidence>
<dbReference type="PROSITE" id="PS00041">
    <property type="entry name" value="HTH_ARAC_FAMILY_1"/>
    <property type="match status" value="1"/>
</dbReference>
<evidence type="ECO:0000313" key="6">
    <source>
        <dbReference type="Proteomes" id="UP000886750"/>
    </source>
</evidence>
<evidence type="ECO:0000256" key="3">
    <source>
        <dbReference type="ARBA" id="ARBA00023163"/>
    </source>
</evidence>
<proteinExistence type="predicted"/>
<protein>
    <submittedName>
        <fullName evidence="5">PocR ligand-binding domain-containing protein</fullName>
    </submittedName>
</protein>
<dbReference type="Gene3D" id="1.10.10.60">
    <property type="entry name" value="Homeodomain-like"/>
    <property type="match status" value="2"/>
</dbReference>
<dbReference type="SMART" id="SM00342">
    <property type="entry name" value="HTH_ARAC"/>
    <property type="match status" value="1"/>
</dbReference>
<comment type="caution">
    <text evidence="5">The sequence shown here is derived from an EMBL/GenBank/DDBJ whole genome shotgun (WGS) entry which is preliminary data.</text>
</comment>
<dbReference type="PANTHER" id="PTHR43280">
    <property type="entry name" value="ARAC-FAMILY TRANSCRIPTIONAL REGULATOR"/>
    <property type="match status" value="1"/>
</dbReference>
<dbReference type="Pfam" id="PF12833">
    <property type="entry name" value="HTH_18"/>
    <property type="match status" value="1"/>
</dbReference>
<keyword evidence="1" id="KW-0805">Transcription regulation</keyword>
<dbReference type="PROSITE" id="PS01124">
    <property type="entry name" value="HTH_ARAC_FAMILY_2"/>
    <property type="match status" value="1"/>
</dbReference>
<gene>
    <name evidence="5" type="ORF">H9729_03765</name>
</gene>
<dbReference type="SUPFAM" id="SSF46689">
    <property type="entry name" value="Homeodomain-like"/>
    <property type="match status" value="1"/>
</dbReference>
<dbReference type="Pfam" id="PF10114">
    <property type="entry name" value="PocR"/>
    <property type="match status" value="1"/>
</dbReference>
<reference evidence="5" key="1">
    <citation type="journal article" date="2021" name="PeerJ">
        <title>Extensive microbial diversity within the chicken gut microbiome revealed by metagenomics and culture.</title>
        <authorList>
            <person name="Gilroy R."/>
            <person name="Ravi A."/>
            <person name="Getino M."/>
            <person name="Pursley I."/>
            <person name="Horton D.L."/>
            <person name="Alikhan N.F."/>
            <person name="Baker D."/>
            <person name="Gharbi K."/>
            <person name="Hall N."/>
            <person name="Watson M."/>
            <person name="Adriaenssens E.M."/>
            <person name="Foster-Nyarko E."/>
            <person name="Jarju S."/>
            <person name="Secka A."/>
            <person name="Antonio M."/>
            <person name="Oren A."/>
            <person name="Chaudhuri R.R."/>
            <person name="La Ragione R."/>
            <person name="Hildebrand F."/>
            <person name="Pallen M.J."/>
        </authorList>
    </citation>
    <scope>NUCLEOTIDE SEQUENCE</scope>
    <source>
        <strain evidence="5">1345</strain>
    </source>
</reference>
<accession>A0A9D2CSJ7</accession>
<evidence type="ECO:0000256" key="1">
    <source>
        <dbReference type="ARBA" id="ARBA00023015"/>
    </source>
</evidence>
<dbReference type="GO" id="GO:0003700">
    <property type="term" value="F:DNA-binding transcription factor activity"/>
    <property type="evidence" value="ECO:0007669"/>
    <property type="project" value="InterPro"/>
</dbReference>
<feature type="domain" description="HTH araC/xylS-type" evidence="4">
    <location>
        <begin position="178"/>
        <end position="276"/>
    </location>
</feature>
<dbReference type="AlphaFoldDB" id="A0A9D2CSJ7"/>